<evidence type="ECO:0000259" key="5">
    <source>
        <dbReference type="PROSITE" id="PS50235"/>
    </source>
</evidence>
<proteinExistence type="predicted"/>
<dbReference type="FunFam" id="3.90.70.10:FF:000046">
    <property type="entry name" value="ubiquitin carboxyl-terminal hydrolase 31"/>
    <property type="match status" value="1"/>
</dbReference>
<dbReference type="SUPFAM" id="SSF54001">
    <property type="entry name" value="Cysteine proteinases"/>
    <property type="match status" value="1"/>
</dbReference>
<dbReference type="Proteomes" id="UP001356427">
    <property type="component" value="Unassembled WGS sequence"/>
</dbReference>
<sequence length="355" mass="39064">MSKATTKDKKSFGKKLFRRGSVRSVGSFMNRVLRTLSTLSHFGTEEHEDEEKDDASFIPATTGGSVPSDDSDCGGFLFGDKVPGVAGLKNHGNTCFMNAILQCLSNTELFAEYLALEQYRGEDSSHSTNDKSTESNKPKSINGVCIQRKGHQQESGEVTEQLSGLVRALWTFEYTPQHSREFKNVVSKSALQFRGNAQHDAQEFLLWLLDRVHEDLNNIVLPSSRPTRKPLLEDENVPEGSSLPAAGSFVQELFQAQYRSSLTCPHCQKQSNTFDPFLCISLPIPVPHTRPLYVTVVYQGKCSHCMTVGVAVPLSSTVSRLRNAVAQETKIPSEQPGARTFGTARCAAEASDLTV</sequence>
<evidence type="ECO:0000256" key="4">
    <source>
        <dbReference type="SAM" id="MobiDB-lite"/>
    </source>
</evidence>
<dbReference type="Pfam" id="PF00443">
    <property type="entry name" value="UCH"/>
    <property type="match status" value="1"/>
</dbReference>
<reference evidence="6 7" key="1">
    <citation type="submission" date="2021-04" db="EMBL/GenBank/DDBJ databases">
        <authorList>
            <person name="De Guttry C."/>
            <person name="Zahm M."/>
            <person name="Klopp C."/>
            <person name="Cabau C."/>
            <person name="Louis A."/>
            <person name="Berthelot C."/>
            <person name="Parey E."/>
            <person name="Roest Crollius H."/>
            <person name="Montfort J."/>
            <person name="Robinson-Rechavi M."/>
            <person name="Bucao C."/>
            <person name="Bouchez O."/>
            <person name="Gislard M."/>
            <person name="Lluch J."/>
            <person name="Milhes M."/>
            <person name="Lampietro C."/>
            <person name="Lopez Roques C."/>
            <person name="Donnadieu C."/>
            <person name="Braasch I."/>
            <person name="Desvignes T."/>
            <person name="Postlethwait J."/>
            <person name="Bobe J."/>
            <person name="Wedekind C."/>
            <person name="Guiguen Y."/>
        </authorList>
    </citation>
    <scope>NUCLEOTIDE SEQUENCE [LARGE SCALE GENOMIC DNA]</scope>
    <source>
        <strain evidence="6">Cs_M1</strain>
        <tissue evidence="6">Blood</tissue>
    </source>
</reference>
<evidence type="ECO:0000256" key="1">
    <source>
        <dbReference type="ARBA" id="ARBA00000707"/>
    </source>
</evidence>
<evidence type="ECO:0000313" key="6">
    <source>
        <dbReference type="EMBL" id="KAK6302116.1"/>
    </source>
</evidence>
<dbReference type="AlphaFoldDB" id="A0AAN8LJP9"/>
<evidence type="ECO:0000256" key="3">
    <source>
        <dbReference type="ARBA" id="ARBA00022801"/>
    </source>
</evidence>
<comment type="catalytic activity">
    <reaction evidence="1">
        <text>Thiol-dependent hydrolysis of ester, thioester, amide, peptide and isopeptide bonds formed by the C-terminal Gly of ubiquitin (a 76-residue protein attached to proteins as an intracellular targeting signal).</text>
        <dbReference type="EC" id="3.4.19.12"/>
    </reaction>
</comment>
<keyword evidence="3" id="KW-0378">Hydrolase</keyword>
<dbReference type="InterPro" id="IPR018200">
    <property type="entry name" value="USP_CS"/>
</dbReference>
<feature type="region of interest" description="Disordered" evidence="4">
    <location>
        <begin position="121"/>
        <end position="141"/>
    </location>
</feature>
<dbReference type="GO" id="GO:0004843">
    <property type="term" value="F:cysteine-type deubiquitinase activity"/>
    <property type="evidence" value="ECO:0007669"/>
    <property type="project" value="UniProtKB-EC"/>
</dbReference>
<gene>
    <name evidence="6" type="ORF">J4Q44_G00281690</name>
</gene>
<protein>
    <recommendedName>
        <fullName evidence="2">ubiquitinyl hydrolase 1</fullName>
        <ecNumber evidence="2">3.4.19.12</ecNumber>
    </recommendedName>
</protein>
<dbReference type="InterPro" id="IPR028889">
    <property type="entry name" value="USP"/>
</dbReference>
<dbReference type="GO" id="GO:0016579">
    <property type="term" value="P:protein deubiquitination"/>
    <property type="evidence" value="ECO:0007669"/>
    <property type="project" value="InterPro"/>
</dbReference>
<evidence type="ECO:0000256" key="2">
    <source>
        <dbReference type="ARBA" id="ARBA00012759"/>
    </source>
</evidence>
<organism evidence="6 7">
    <name type="scientific">Coregonus suidteri</name>
    <dbReference type="NCBI Taxonomy" id="861788"/>
    <lineage>
        <taxon>Eukaryota</taxon>
        <taxon>Metazoa</taxon>
        <taxon>Chordata</taxon>
        <taxon>Craniata</taxon>
        <taxon>Vertebrata</taxon>
        <taxon>Euteleostomi</taxon>
        <taxon>Actinopterygii</taxon>
        <taxon>Neopterygii</taxon>
        <taxon>Teleostei</taxon>
        <taxon>Protacanthopterygii</taxon>
        <taxon>Salmoniformes</taxon>
        <taxon>Salmonidae</taxon>
        <taxon>Coregoninae</taxon>
        <taxon>Coregonus</taxon>
    </lineage>
</organism>
<dbReference type="PANTHER" id="PTHR21646:SF44">
    <property type="entry name" value="UBIQUITIN CARBOXYL-TERMINAL HYDROLASE 31"/>
    <property type="match status" value="1"/>
</dbReference>
<dbReference type="InterPro" id="IPR001394">
    <property type="entry name" value="Peptidase_C19_UCH"/>
</dbReference>
<name>A0AAN8LJP9_9TELE</name>
<feature type="domain" description="USP" evidence="5">
    <location>
        <begin position="86"/>
        <end position="355"/>
    </location>
</feature>
<comment type="caution">
    <text evidence="6">The sequence shown here is derived from an EMBL/GenBank/DDBJ whole genome shotgun (WGS) entry which is preliminary data.</text>
</comment>
<dbReference type="EC" id="3.4.19.12" evidence="2"/>
<dbReference type="InterPro" id="IPR050185">
    <property type="entry name" value="Ub_carboxyl-term_hydrolase"/>
</dbReference>
<dbReference type="PANTHER" id="PTHR21646">
    <property type="entry name" value="UBIQUITIN CARBOXYL-TERMINAL HYDROLASE"/>
    <property type="match status" value="1"/>
</dbReference>
<feature type="region of interest" description="Disordered" evidence="4">
    <location>
        <begin position="42"/>
        <end position="67"/>
    </location>
</feature>
<dbReference type="InterPro" id="IPR038765">
    <property type="entry name" value="Papain-like_cys_pep_sf"/>
</dbReference>
<feature type="compositionally biased region" description="Basic and acidic residues" evidence="4">
    <location>
        <begin position="121"/>
        <end position="137"/>
    </location>
</feature>
<dbReference type="Gene3D" id="3.90.70.10">
    <property type="entry name" value="Cysteine proteinases"/>
    <property type="match status" value="1"/>
</dbReference>
<dbReference type="PROSITE" id="PS00972">
    <property type="entry name" value="USP_1"/>
    <property type="match status" value="1"/>
</dbReference>
<keyword evidence="7" id="KW-1185">Reference proteome</keyword>
<dbReference type="PROSITE" id="PS50235">
    <property type="entry name" value="USP_3"/>
    <property type="match status" value="1"/>
</dbReference>
<accession>A0AAN8LJP9</accession>
<dbReference type="EMBL" id="JAGTTL010000026">
    <property type="protein sequence ID" value="KAK6302116.1"/>
    <property type="molecule type" value="Genomic_DNA"/>
</dbReference>
<evidence type="ECO:0000313" key="7">
    <source>
        <dbReference type="Proteomes" id="UP001356427"/>
    </source>
</evidence>